<dbReference type="Proteomes" id="UP000322214">
    <property type="component" value="Chromosome"/>
</dbReference>
<proteinExistence type="predicted"/>
<organism evidence="1 2">
    <name type="scientific">Mariniblastus fucicola</name>
    <dbReference type="NCBI Taxonomy" id="980251"/>
    <lineage>
        <taxon>Bacteria</taxon>
        <taxon>Pseudomonadati</taxon>
        <taxon>Planctomycetota</taxon>
        <taxon>Planctomycetia</taxon>
        <taxon>Pirellulales</taxon>
        <taxon>Pirellulaceae</taxon>
        <taxon>Mariniblastus</taxon>
    </lineage>
</organism>
<evidence type="ECO:0000313" key="2">
    <source>
        <dbReference type="Proteomes" id="UP000322214"/>
    </source>
</evidence>
<dbReference type="EMBL" id="CP042912">
    <property type="protein sequence ID" value="QEG22270.1"/>
    <property type="molecule type" value="Genomic_DNA"/>
</dbReference>
<reference evidence="1 2" key="1">
    <citation type="submission" date="2019-08" db="EMBL/GenBank/DDBJ databases">
        <title>Deep-cultivation of Planctomycetes and their phenomic and genomic characterization uncovers novel biology.</title>
        <authorList>
            <person name="Wiegand S."/>
            <person name="Jogler M."/>
            <person name="Boedeker C."/>
            <person name="Pinto D."/>
            <person name="Vollmers J."/>
            <person name="Rivas-Marin E."/>
            <person name="Kohn T."/>
            <person name="Peeters S.H."/>
            <person name="Heuer A."/>
            <person name="Rast P."/>
            <person name="Oberbeckmann S."/>
            <person name="Bunk B."/>
            <person name="Jeske O."/>
            <person name="Meyerdierks A."/>
            <person name="Storesund J.E."/>
            <person name="Kallscheuer N."/>
            <person name="Luecker S."/>
            <person name="Lage O.M."/>
            <person name="Pohl T."/>
            <person name="Merkel B.J."/>
            <person name="Hornburger P."/>
            <person name="Mueller R.-W."/>
            <person name="Bruemmer F."/>
            <person name="Labrenz M."/>
            <person name="Spormann A.M."/>
            <person name="Op den Camp H."/>
            <person name="Overmann J."/>
            <person name="Amann R."/>
            <person name="Jetten M.S.M."/>
            <person name="Mascher T."/>
            <person name="Medema M.H."/>
            <person name="Devos D.P."/>
            <person name="Kaster A.-K."/>
            <person name="Ovreas L."/>
            <person name="Rohde M."/>
            <person name="Galperin M.Y."/>
            <person name="Jogler C."/>
        </authorList>
    </citation>
    <scope>NUCLEOTIDE SEQUENCE [LARGE SCALE GENOMIC DNA]</scope>
    <source>
        <strain evidence="1 2">FC18</strain>
    </source>
</reference>
<dbReference type="KEGG" id="mff:MFFC18_21460"/>
<sequence length="150" mass="17610">MQRRNLESELRRHLDENDCDVAHSNPKSALDLVAGFYRIARFENCDLDNDGDMLLFQWGVNDLGDGEFFDVDFTRQLIDGSNDENLITQVSYRFRYRATDQFRSIESGNVWCEHIDLINRFSDDVRASRTFQLANRMTQSKIDIRTTMSR</sequence>
<gene>
    <name evidence="1" type="ORF">MFFC18_21460</name>
</gene>
<keyword evidence="2" id="KW-1185">Reference proteome</keyword>
<name>A0A5B9PBA1_9BACT</name>
<accession>A0A5B9PBA1</accession>
<evidence type="ECO:0000313" key="1">
    <source>
        <dbReference type="EMBL" id="QEG22270.1"/>
    </source>
</evidence>
<dbReference type="STRING" id="980251.GCA_001642875_03625"/>
<protein>
    <submittedName>
        <fullName evidence="1">Uncharacterized protein</fullName>
    </submittedName>
</protein>
<dbReference type="AlphaFoldDB" id="A0A5B9PBA1"/>